<dbReference type="InterPro" id="IPR016181">
    <property type="entry name" value="Acyl_CoA_acyltransferase"/>
</dbReference>
<dbReference type="Gene3D" id="3.40.630.30">
    <property type="match status" value="1"/>
</dbReference>
<keyword evidence="2" id="KW-0808">Transferase</keyword>
<evidence type="ECO:0000259" key="1">
    <source>
        <dbReference type="PROSITE" id="PS51186"/>
    </source>
</evidence>
<dbReference type="RefSeq" id="WP_149749397.1">
    <property type="nucleotide sequence ID" value="NZ_VUJW01000002.1"/>
</dbReference>
<sequence>MAVEIREPDPTSYDALVELRMARSPRLRRAQAEWNFVHADEMEVFAVRAAYVDGVLAGWGNTLRGPWFPPGFAIVNVTVSREHERRGVGGALYRALVTTLPPSVEMLGVGVEDDDPASLEVALAHGYEVVQHGIDSELPLVDLPEPELAPGVTVEDATSLQFPDEDEVEEMLVDSQTNPEAAEGFVSRLADYRRMTAKAEQPIAALARVDGAPAAIIIGEISEGVLGIAYTGVGKRFRGRNLAFTLKQYGHRLAAEAGATLCHTMNEESNAGIRHVNAKLGYVVTGGVYRTRGRRELVT</sequence>
<dbReference type="InterPro" id="IPR000182">
    <property type="entry name" value="GNAT_dom"/>
</dbReference>
<feature type="domain" description="N-acetyltransferase" evidence="1">
    <location>
        <begin position="3"/>
        <end position="150"/>
    </location>
</feature>
<dbReference type="GO" id="GO:0016747">
    <property type="term" value="F:acyltransferase activity, transferring groups other than amino-acyl groups"/>
    <property type="evidence" value="ECO:0007669"/>
    <property type="project" value="InterPro"/>
</dbReference>
<accession>A0A5B1M6K3</accession>
<name>A0A5B1M6K3_9ACTN</name>
<dbReference type="PROSITE" id="PS51186">
    <property type="entry name" value="GNAT"/>
    <property type="match status" value="2"/>
</dbReference>
<dbReference type="Proteomes" id="UP000324351">
    <property type="component" value="Unassembled WGS sequence"/>
</dbReference>
<keyword evidence="3" id="KW-1185">Reference proteome</keyword>
<evidence type="ECO:0000313" key="3">
    <source>
        <dbReference type="Proteomes" id="UP000324351"/>
    </source>
</evidence>
<reference evidence="2 3" key="1">
    <citation type="submission" date="2019-09" db="EMBL/GenBank/DDBJ databases">
        <title>Nocardioides panacisoli sp. nov., isolated from the soil of a ginseng field.</title>
        <authorList>
            <person name="Cho C."/>
        </authorList>
    </citation>
    <scope>NUCLEOTIDE SEQUENCE [LARGE SCALE GENOMIC DNA]</scope>
    <source>
        <strain evidence="2 3">BN140041</strain>
    </source>
</reference>
<dbReference type="AlphaFoldDB" id="A0A5B1M6K3"/>
<comment type="caution">
    <text evidence="2">The sequence shown here is derived from an EMBL/GenBank/DDBJ whole genome shotgun (WGS) entry which is preliminary data.</text>
</comment>
<proteinExistence type="predicted"/>
<dbReference type="Pfam" id="PF00583">
    <property type="entry name" value="Acetyltransf_1"/>
    <property type="match status" value="1"/>
</dbReference>
<protein>
    <submittedName>
        <fullName evidence="2">GNAT family N-acetyltransferase</fullName>
    </submittedName>
</protein>
<gene>
    <name evidence="2" type="ORF">F0U47_05965</name>
</gene>
<dbReference type="EMBL" id="VUJW01000002">
    <property type="protein sequence ID" value="KAA1428461.1"/>
    <property type="molecule type" value="Genomic_DNA"/>
</dbReference>
<feature type="domain" description="N-acetyltransferase" evidence="1">
    <location>
        <begin position="152"/>
        <end position="299"/>
    </location>
</feature>
<dbReference type="SUPFAM" id="SSF55729">
    <property type="entry name" value="Acyl-CoA N-acyltransferases (Nat)"/>
    <property type="match status" value="1"/>
</dbReference>
<evidence type="ECO:0000313" key="2">
    <source>
        <dbReference type="EMBL" id="KAA1428461.1"/>
    </source>
</evidence>
<organism evidence="2 3">
    <name type="scientific">Nocardioides antri</name>
    <dbReference type="NCBI Taxonomy" id="2607659"/>
    <lineage>
        <taxon>Bacteria</taxon>
        <taxon>Bacillati</taxon>
        <taxon>Actinomycetota</taxon>
        <taxon>Actinomycetes</taxon>
        <taxon>Propionibacteriales</taxon>
        <taxon>Nocardioidaceae</taxon>
        <taxon>Nocardioides</taxon>
    </lineage>
</organism>
<reference evidence="2 3" key="2">
    <citation type="submission" date="2019-09" db="EMBL/GenBank/DDBJ databases">
        <authorList>
            <person name="Jin C."/>
        </authorList>
    </citation>
    <scope>NUCLEOTIDE SEQUENCE [LARGE SCALE GENOMIC DNA]</scope>
    <source>
        <strain evidence="2 3">BN140041</strain>
    </source>
</reference>